<dbReference type="AlphaFoldDB" id="X1TMK8"/>
<protein>
    <recommendedName>
        <fullName evidence="3">DUF5683 domain-containing protein</fullName>
    </recommendedName>
</protein>
<proteinExistence type="predicted"/>
<name>X1TMK8_9ZZZZ</name>
<keyword evidence="1" id="KW-0472">Membrane</keyword>
<evidence type="ECO:0000313" key="2">
    <source>
        <dbReference type="EMBL" id="GAI88810.1"/>
    </source>
</evidence>
<evidence type="ECO:0008006" key="3">
    <source>
        <dbReference type="Google" id="ProtNLM"/>
    </source>
</evidence>
<dbReference type="EMBL" id="BARW01024103">
    <property type="protein sequence ID" value="GAI88810.1"/>
    <property type="molecule type" value="Genomic_DNA"/>
</dbReference>
<gene>
    <name evidence="2" type="ORF">S12H4_39812</name>
</gene>
<accession>X1TMK8</accession>
<keyword evidence="1" id="KW-0812">Transmembrane</keyword>
<feature type="non-terminal residue" evidence="2">
    <location>
        <position position="1"/>
    </location>
</feature>
<organism evidence="2">
    <name type="scientific">marine sediment metagenome</name>
    <dbReference type="NCBI Taxonomy" id="412755"/>
    <lineage>
        <taxon>unclassified sequences</taxon>
        <taxon>metagenomes</taxon>
        <taxon>ecological metagenomes</taxon>
    </lineage>
</organism>
<sequence>DRKLPLKRKNPTTAGLLAIIPGVGHLYCERKKDALISFLLNGAMIYAAYEAFDHDLDVIGGIITFFELGFYSGNIYSAVSSAHKYNRDEKSKFLDYLKKNTMVNISMGNHNESKSLLLLCKFSF</sequence>
<evidence type="ECO:0000256" key="1">
    <source>
        <dbReference type="SAM" id="Phobius"/>
    </source>
</evidence>
<feature type="transmembrane region" description="Helical" evidence="1">
    <location>
        <begin position="34"/>
        <end position="52"/>
    </location>
</feature>
<feature type="transmembrane region" description="Helical" evidence="1">
    <location>
        <begin position="58"/>
        <end position="79"/>
    </location>
</feature>
<comment type="caution">
    <text evidence="2">The sequence shown here is derived from an EMBL/GenBank/DDBJ whole genome shotgun (WGS) entry which is preliminary data.</text>
</comment>
<keyword evidence="1" id="KW-1133">Transmembrane helix</keyword>
<reference evidence="2" key="1">
    <citation type="journal article" date="2014" name="Front. Microbiol.">
        <title>High frequency of phylogenetically diverse reductive dehalogenase-homologous genes in deep subseafloor sedimentary metagenomes.</title>
        <authorList>
            <person name="Kawai M."/>
            <person name="Futagami T."/>
            <person name="Toyoda A."/>
            <person name="Takaki Y."/>
            <person name="Nishi S."/>
            <person name="Hori S."/>
            <person name="Arai W."/>
            <person name="Tsubouchi T."/>
            <person name="Morono Y."/>
            <person name="Uchiyama I."/>
            <person name="Ito T."/>
            <person name="Fujiyama A."/>
            <person name="Inagaki F."/>
            <person name="Takami H."/>
        </authorList>
    </citation>
    <scope>NUCLEOTIDE SEQUENCE</scope>
    <source>
        <strain evidence="2">Expedition CK06-06</strain>
    </source>
</reference>